<evidence type="ECO:0000256" key="3">
    <source>
        <dbReference type="ARBA" id="ARBA00022475"/>
    </source>
</evidence>
<feature type="transmembrane region" description="Helical" evidence="8">
    <location>
        <begin position="88"/>
        <end position="113"/>
    </location>
</feature>
<reference evidence="10" key="1">
    <citation type="submission" date="2019-08" db="EMBL/GenBank/DDBJ databases">
        <authorList>
            <person name="Kucharzyk K."/>
            <person name="Murdoch R.W."/>
            <person name="Higgins S."/>
            <person name="Loffler F."/>
        </authorList>
    </citation>
    <scope>NUCLEOTIDE SEQUENCE</scope>
</reference>
<evidence type="ECO:0000256" key="4">
    <source>
        <dbReference type="ARBA" id="ARBA00022519"/>
    </source>
</evidence>
<dbReference type="PANTHER" id="PTHR35011:SF5">
    <property type="entry name" value="SIALIC ACID TRAP TRANSPORTER SMALL PERMEASE PROTEIN SIAQ"/>
    <property type="match status" value="1"/>
</dbReference>
<dbReference type="GO" id="GO:0005886">
    <property type="term" value="C:plasma membrane"/>
    <property type="evidence" value="ECO:0007669"/>
    <property type="project" value="UniProtKB-SubCell"/>
</dbReference>
<keyword evidence="6 8" id="KW-1133">Transmembrane helix</keyword>
<dbReference type="AlphaFoldDB" id="A0A644VVR6"/>
<proteinExistence type="predicted"/>
<dbReference type="GO" id="GO:0022857">
    <property type="term" value="F:transmembrane transporter activity"/>
    <property type="evidence" value="ECO:0007669"/>
    <property type="project" value="TreeGrafter"/>
</dbReference>
<evidence type="ECO:0000256" key="6">
    <source>
        <dbReference type="ARBA" id="ARBA00022989"/>
    </source>
</evidence>
<keyword evidence="2" id="KW-0813">Transport</keyword>
<dbReference type="InterPro" id="IPR055348">
    <property type="entry name" value="DctQ"/>
</dbReference>
<feature type="transmembrane region" description="Helical" evidence="8">
    <location>
        <begin position="44"/>
        <end position="67"/>
    </location>
</feature>
<name>A0A644VVR6_9ZZZZ</name>
<feature type="transmembrane region" description="Helical" evidence="8">
    <location>
        <begin position="133"/>
        <end position="154"/>
    </location>
</feature>
<keyword evidence="3" id="KW-1003">Cell membrane</keyword>
<keyword evidence="4" id="KW-0997">Cell inner membrane</keyword>
<evidence type="ECO:0000313" key="10">
    <source>
        <dbReference type="EMBL" id="MPL95545.1"/>
    </source>
</evidence>
<evidence type="ECO:0000256" key="7">
    <source>
        <dbReference type="ARBA" id="ARBA00023136"/>
    </source>
</evidence>
<evidence type="ECO:0000256" key="2">
    <source>
        <dbReference type="ARBA" id="ARBA00022448"/>
    </source>
</evidence>
<accession>A0A644VVR6</accession>
<dbReference type="EMBL" id="VSSQ01000472">
    <property type="protein sequence ID" value="MPL95545.1"/>
    <property type="molecule type" value="Genomic_DNA"/>
</dbReference>
<evidence type="ECO:0000256" key="5">
    <source>
        <dbReference type="ARBA" id="ARBA00022692"/>
    </source>
</evidence>
<comment type="subcellular location">
    <subcellularLocation>
        <location evidence="1">Cell inner membrane</location>
        <topology evidence="1">Multi-pass membrane protein</topology>
    </subcellularLocation>
</comment>
<evidence type="ECO:0000259" key="9">
    <source>
        <dbReference type="Pfam" id="PF04290"/>
    </source>
</evidence>
<keyword evidence="5 8" id="KW-0812">Transmembrane</keyword>
<protein>
    <recommendedName>
        <fullName evidence="9">Tripartite ATP-independent periplasmic transporters DctQ component domain-containing protein</fullName>
    </recommendedName>
</protein>
<feature type="transmembrane region" description="Helical" evidence="8">
    <location>
        <begin position="12"/>
        <end position="32"/>
    </location>
</feature>
<dbReference type="Pfam" id="PF04290">
    <property type="entry name" value="DctQ"/>
    <property type="match status" value="1"/>
</dbReference>
<feature type="domain" description="Tripartite ATP-independent periplasmic transporters DctQ component" evidence="9">
    <location>
        <begin position="26"/>
        <end position="150"/>
    </location>
</feature>
<comment type="caution">
    <text evidence="10">The sequence shown here is derived from an EMBL/GenBank/DDBJ whole genome shotgun (WGS) entry which is preliminary data.</text>
</comment>
<dbReference type="PANTHER" id="PTHR35011">
    <property type="entry name" value="2,3-DIKETO-L-GULONATE TRAP TRANSPORTER SMALL PERMEASE PROTEIN YIAM"/>
    <property type="match status" value="1"/>
</dbReference>
<dbReference type="GO" id="GO:0015740">
    <property type="term" value="P:C4-dicarboxylate transport"/>
    <property type="evidence" value="ECO:0007669"/>
    <property type="project" value="TreeGrafter"/>
</dbReference>
<organism evidence="10">
    <name type="scientific">bioreactor metagenome</name>
    <dbReference type="NCBI Taxonomy" id="1076179"/>
    <lineage>
        <taxon>unclassified sequences</taxon>
        <taxon>metagenomes</taxon>
        <taxon>ecological metagenomes</taxon>
    </lineage>
</organism>
<keyword evidence="7 8" id="KW-0472">Membrane</keyword>
<sequence>MRHVKRMLELIMGVELLIGGLLIITMVAIMVLEVIMRYVFNNSIIWVQEFVIMIFIWMVMLGGSAASMTKTHVTITTFSQRLPEKWKVVLQVFVSVIILAVLFYLLQTLPASISIQNKTKTSSLPLNIGKGHFYSTPLFAAVILMSITELYYLFYEVRMLLGKDIPEDYVLKGYQFYKKAITGGKV</sequence>
<dbReference type="InterPro" id="IPR007387">
    <property type="entry name" value="TRAP_DctQ"/>
</dbReference>
<gene>
    <name evidence="10" type="ORF">SDC9_41716</name>
</gene>
<evidence type="ECO:0000256" key="1">
    <source>
        <dbReference type="ARBA" id="ARBA00004429"/>
    </source>
</evidence>
<evidence type="ECO:0000256" key="8">
    <source>
        <dbReference type="SAM" id="Phobius"/>
    </source>
</evidence>